<dbReference type="Proteomes" id="UP000885753">
    <property type="component" value="Unassembled WGS sequence"/>
</dbReference>
<organism evidence="1">
    <name type="scientific">Salinimicrobium catena</name>
    <dbReference type="NCBI Taxonomy" id="390640"/>
    <lineage>
        <taxon>Bacteria</taxon>
        <taxon>Pseudomonadati</taxon>
        <taxon>Bacteroidota</taxon>
        <taxon>Flavobacteriia</taxon>
        <taxon>Flavobacteriales</taxon>
        <taxon>Flavobacteriaceae</taxon>
        <taxon>Salinimicrobium</taxon>
    </lineage>
</organism>
<comment type="caution">
    <text evidence="1">The sequence shown here is derived from an EMBL/GenBank/DDBJ whole genome shotgun (WGS) entry which is preliminary data.</text>
</comment>
<protein>
    <submittedName>
        <fullName evidence="1">YceI family protein</fullName>
    </submittedName>
</protein>
<dbReference type="EMBL" id="DSEE01000004">
    <property type="protein sequence ID" value="HER39597.1"/>
    <property type="molecule type" value="Genomic_DNA"/>
</dbReference>
<name>A0A7C2MF89_9FLAO</name>
<proteinExistence type="predicted"/>
<accession>A0A7C2MF89</accession>
<dbReference type="SUPFAM" id="SSF101874">
    <property type="entry name" value="YceI-like"/>
    <property type="match status" value="1"/>
</dbReference>
<reference evidence="1" key="1">
    <citation type="journal article" date="2020" name="mSystems">
        <title>Genome- and Community-Level Interaction Insights into Carbon Utilization and Element Cycling Functions of Hydrothermarchaeota in Hydrothermal Sediment.</title>
        <authorList>
            <person name="Zhou Z."/>
            <person name="Liu Y."/>
            <person name="Xu W."/>
            <person name="Pan J."/>
            <person name="Luo Z.H."/>
            <person name="Li M."/>
        </authorList>
    </citation>
    <scope>NUCLEOTIDE SEQUENCE [LARGE SCALE GENOMIC DNA]</scope>
    <source>
        <strain evidence="1">SpSt-1235</strain>
    </source>
</reference>
<dbReference type="Gene3D" id="2.40.128.110">
    <property type="entry name" value="Lipid/polyisoprenoid-binding, YceI-like"/>
    <property type="match status" value="1"/>
</dbReference>
<evidence type="ECO:0000313" key="1">
    <source>
        <dbReference type="EMBL" id="HER39597.1"/>
    </source>
</evidence>
<dbReference type="AlphaFoldDB" id="A0A7C2MF89"/>
<sequence>MKKIFCSFFLLSAALSFGQVEKISKIEILPESSISIYGDAKVTAFTCLFDIDHLEISESILMRKRDSQYLFKNADLTLENRGFDCGRKGRNEDFHKMVRTKRYPEMRLTLKKAVLKADNTANAIVEIQIAGTKQTYKVPVEISGNEIRRYRGRLKLNIRKFGLKPIKKMFGLIRVQDIIEIRFDLKIKYRHETAALENRSSGREILFSGI</sequence>
<dbReference type="InterPro" id="IPR036761">
    <property type="entry name" value="TTHA0802/YceI-like_sf"/>
</dbReference>
<gene>
    <name evidence="1" type="ORF">ENO10_00065</name>
</gene>